<dbReference type="EMBL" id="JACHMN010000002">
    <property type="protein sequence ID" value="MBB5869548.1"/>
    <property type="molecule type" value="Genomic_DNA"/>
</dbReference>
<dbReference type="PANTHER" id="PTHR31005">
    <property type="entry name" value="DUF4139 DOMAIN-CONTAINING PROTEIN"/>
    <property type="match status" value="1"/>
</dbReference>
<sequence>MSIQLEPPIVAVTVYPDAARVTRRVAAQLTAGEERVHLGPLPQTINTESVRVAGRGPATILGVATTLRRQARQTDPRVAELEERVRDFEVQLAALEDEEQALEARLTFIDRLAQRAGTSYARAMATGEGDPATAFGFADSITEQVVQTKARQRATVRLRDRLTEEMAAVQRELHELPQQYMPDQHFVEVRLAADADGEIELDLTYEVYGVGWESSYDLRLEGDTLAVTWYAEVSQHTGEDWPECELRLSTAAASGRVGIPKLDPWFLSRWTPPPVPQPQARAMRMTMAASADGFAGAPPAAAAPAPMLAKTAVMEVNETTAAVVYRPEHPVAIPGDGSGEQVTLAVFDLPAVVDYVSAPVVSTDTYLRATVTNTSQHALRPGLGSLFHGGEFVSRTQVENWAPGEERELALGLTDRVRVERELVKRAVTKQMLGSDRRVELEYRTKIGNHTGREARITVLDQIPVGRDETIKIADVRLTPAPTEKTDLGEITWTLTLPPEAKTTLTMAFRVDHPKDATITGWRE</sequence>
<feature type="coiled-coil region" evidence="1">
    <location>
        <begin position="78"/>
        <end position="112"/>
    </location>
</feature>
<keyword evidence="5" id="KW-1185">Reference proteome</keyword>
<dbReference type="RefSeq" id="WP_184836236.1">
    <property type="nucleotide sequence ID" value="NZ_JACHMN010000002.1"/>
</dbReference>
<dbReference type="Pfam" id="PF13598">
    <property type="entry name" value="DUF4139"/>
    <property type="match status" value="1"/>
</dbReference>
<organism evidence="4 5">
    <name type="scientific">Allocatelliglobosispora scoriae</name>
    <dbReference type="NCBI Taxonomy" id="643052"/>
    <lineage>
        <taxon>Bacteria</taxon>
        <taxon>Bacillati</taxon>
        <taxon>Actinomycetota</taxon>
        <taxon>Actinomycetes</taxon>
        <taxon>Micromonosporales</taxon>
        <taxon>Micromonosporaceae</taxon>
        <taxon>Allocatelliglobosispora</taxon>
    </lineage>
</organism>
<dbReference type="PANTHER" id="PTHR31005:SF8">
    <property type="entry name" value="DUF4139 DOMAIN-CONTAINING PROTEIN"/>
    <property type="match status" value="1"/>
</dbReference>
<dbReference type="NCBIfam" id="TIGR02231">
    <property type="entry name" value="mucoidy inhibitor MuiA family protein"/>
    <property type="match status" value="1"/>
</dbReference>
<accession>A0A841BQ95</accession>
<keyword evidence="1" id="KW-0175">Coiled coil</keyword>
<name>A0A841BQ95_9ACTN</name>
<protein>
    <submittedName>
        <fullName evidence="4">Uncharacterized protein (TIGR02231 family)</fullName>
    </submittedName>
</protein>
<feature type="domain" description="DUF4139" evidence="2">
    <location>
        <begin position="201"/>
        <end position="515"/>
    </location>
</feature>
<evidence type="ECO:0000313" key="4">
    <source>
        <dbReference type="EMBL" id="MBB5869548.1"/>
    </source>
</evidence>
<evidence type="ECO:0000259" key="3">
    <source>
        <dbReference type="Pfam" id="PF13600"/>
    </source>
</evidence>
<dbReference type="InterPro" id="IPR011935">
    <property type="entry name" value="CHP02231"/>
</dbReference>
<comment type="caution">
    <text evidence="4">The sequence shown here is derived from an EMBL/GenBank/DDBJ whole genome shotgun (WGS) entry which is preliminary data.</text>
</comment>
<dbReference type="InterPro" id="IPR037291">
    <property type="entry name" value="DUF4139"/>
</dbReference>
<dbReference type="Proteomes" id="UP000587527">
    <property type="component" value="Unassembled WGS sequence"/>
</dbReference>
<dbReference type="Pfam" id="PF13600">
    <property type="entry name" value="DUF4140"/>
    <property type="match status" value="1"/>
</dbReference>
<evidence type="ECO:0000256" key="1">
    <source>
        <dbReference type="SAM" id="Coils"/>
    </source>
</evidence>
<dbReference type="AlphaFoldDB" id="A0A841BQ95"/>
<evidence type="ECO:0000259" key="2">
    <source>
        <dbReference type="Pfam" id="PF13598"/>
    </source>
</evidence>
<feature type="domain" description="DUF4140" evidence="3">
    <location>
        <begin position="12"/>
        <end position="109"/>
    </location>
</feature>
<reference evidence="4 5" key="1">
    <citation type="submission" date="2020-08" db="EMBL/GenBank/DDBJ databases">
        <title>Sequencing the genomes of 1000 actinobacteria strains.</title>
        <authorList>
            <person name="Klenk H.-P."/>
        </authorList>
    </citation>
    <scope>NUCLEOTIDE SEQUENCE [LARGE SCALE GENOMIC DNA]</scope>
    <source>
        <strain evidence="4 5">DSM 45362</strain>
    </source>
</reference>
<gene>
    <name evidence="4" type="ORF">F4553_002927</name>
</gene>
<evidence type="ECO:0000313" key="5">
    <source>
        <dbReference type="Proteomes" id="UP000587527"/>
    </source>
</evidence>
<proteinExistence type="predicted"/>
<dbReference type="InterPro" id="IPR025554">
    <property type="entry name" value="DUF4140"/>
</dbReference>